<keyword evidence="1" id="KW-0175">Coiled coil</keyword>
<accession>A0A0J7MYC9</accession>
<organism evidence="2 3">
    <name type="scientific">Lasius niger</name>
    <name type="common">Black garden ant</name>
    <dbReference type="NCBI Taxonomy" id="67767"/>
    <lineage>
        <taxon>Eukaryota</taxon>
        <taxon>Metazoa</taxon>
        <taxon>Ecdysozoa</taxon>
        <taxon>Arthropoda</taxon>
        <taxon>Hexapoda</taxon>
        <taxon>Insecta</taxon>
        <taxon>Pterygota</taxon>
        <taxon>Neoptera</taxon>
        <taxon>Endopterygota</taxon>
        <taxon>Hymenoptera</taxon>
        <taxon>Apocrita</taxon>
        <taxon>Aculeata</taxon>
        <taxon>Formicoidea</taxon>
        <taxon>Formicidae</taxon>
        <taxon>Formicinae</taxon>
        <taxon>Lasius</taxon>
        <taxon>Lasius</taxon>
    </lineage>
</organism>
<keyword evidence="3" id="KW-1185">Reference proteome</keyword>
<dbReference type="PaxDb" id="67767-A0A0J7MYC9"/>
<dbReference type="EMBL" id="LBMM01013892">
    <property type="protein sequence ID" value="KMQ85435.1"/>
    <property type="molecule type" value="Genomic_DNA"/>
</dbReference>
<dbReference type="Proteomes" id="UP000036403">
    <property type="component" value="Unassembled WGS sequence"/>
</dbReference>
<evidence type="ECO:0000313" key="2">
    <source>
        <dbReference type="EMBL" id="KMQ85435.1"/>
    </source>
</evidence>
<dbReference type="AlphaFoldDB" id="A0A0J7MYC9"/>
<proteinExistence type="predicted"/>
<evidence type="ECO:0000313" key="3">
    <source>
        <dbReference type="Proteomes" id="UP000036403"/>
    </source>
</evidence>
<reference evidence="2 3" key="1">
    <citation type="submission" date="2015-04" db="EMBL/GenBank/DDBJ databases">
        <title>Lasius niger genome sequencing.</title>
        <authorList>
            <person name="Konorov E.A."/>
            <person name="Nikitin M.A."/>
            <person name="Kirill M.V."/>
            <person name="Chang P."/>
        </authorList>
    </citation>
    <scope>NUCLEOTIDE SEQUENCE [LARGE SCALE GENOMIC DNA]</scope>
    <source>
        <tissue evidence="2">Whole</tissue>
    </source>
</reference>
<name>A0A0J7MYC9_LASNI</name>
<protein>
    <submittedName>
        <fullName evidence="2">Uncharacterized protein</fullName>
    </submittedName>
</protein>
<sequence length="144" mass="17256">MDKLKKTRTAIRAAFTRIFSLLSQLLEKENVDPVELRSRFAVLKDKACELEELDQQILRLMQDSEETSEDMIKEIENVDEYRIRYQRMKVRVNYIVETTSQHPQQVNKSQNAVSMNPYTQNKRFKLPKIELHKFSCDLKEWLQF</sequence>
<gene>
    <name evidence="2" type="ORF">RF55_16027</name>
</gene>
<comment type="caution">
    <text evidence="2">The sequence shown here is derived from an EMBL/GenBank/DDBJ whole genome shotgun (WGS) entry which is preliminary data.</text>
</comment>
<dbReference type="OrthoDB" id="7551542at2759"/>
<evidence type="ECO:0000256" key="1">
    <source>
        <dbReference type="SAM" id="Coils"/>
    </source>
</evidence>
<feature type="coiled-coil region" evidence="1">
    <location>
        <begin position="43"/>
        <end position="70"/>
    </location>
</feature>